<dbReference type="InterPro" id="IPR029063">
    <property type="entry name" value="SAM-dependent_MTases_sf"/>
</dbReference>
<accession>A0A2A8CU74</accession>
<feature type="active site" description="Nucleophile" evidence="4">
    <location>
        <position position="425"/>
    </location>
</feature>
<dbReference type="InterPro" id="IPR030390">
    <property type="entry name" value="MeTrfase_TrmA_AS"/>
</dbReference>
<dbReference type="Gene3D" id="3.40.50.150">
    <property type="entry name" value="Vaccinia Virus protein VP39"/>
    <property type="match status" value="1"/>
</dbReference>
<sequence>MASIKRGQHIELEIEKFADKGKSLARVDGYVVFVHGAVPGDRVKAYVFKKKKSYAEAKIDEVIEPSELRTEPRCRYADECGGCKWQHVEYEAQLEAKRQSVEETFAYNSDFSGIEVPPVIGCDSPYRYRNKMDFDFSADRWLTSAEIDSGQDFDTDFAVGLHVPGNFFKVLDLQECHLPSAVTPKLLNGIRDFAKARDWKPWDIRNHTGFLRHLVIRTGEHTGDVMVNLVTNGYDEERIEAVSSFLQEEFPEVSTFIHTNHKGKSQNPQGRERTIFGSGVIYDVIGGYRFAISPSAFFQTNTTQAETLYEVARDFADLKPTDRVYDLYCGAGTISVFLSQRVDKVIGVEMVEAAVDNARTNAAMNNIHNCTFRSGDLKDVFTPSFIAEHGRPDVVIADPPRAGMHKKVVQQIADLHPERFVYVSCNPQTQARDLDLLKDYYRIDRVQPVDMFPHTPHIENVVRCTRK</sequence>
<dbReference type="FunFam" id="3.40.50.150:FF:000009">
    <property type="entry name" value="23S rRNA (Uracil(1939)-C(5))-methyltransferase RlmD"/>
    <property type="match status" value="1"/>
</dbReference>
<evidence type="ECO:0000256" key="2">
    <source>
        <dbReference type="ARBA" id="ARBA00022679"/>
    </source>
</evidence>
<dbReference type="Pfam" id="PF01938">
    <property type="entry name" value="TRAM"/>
    <property type="match status" value="1"/>
</dbReference>
<dbReference type="PROSITE" id="PS50926">
    <property type="entry name" value="TRAM"/>
    <property type="match status" value="1"/>
</dbReference>
<dbReference type="AlphaFoldDB" id="A0A2A8CU74"/>
<dbReference type="InterPro" id="IPR010280">
    <property type="entry name" value="U5_MeTrfase_fam"/>
</dbReference>
<dbReference type="PANTHER" id="PTHR11061:SF30">
    <property type="entry name" value="TRNA (URACIL(54)-C(5))-METHYLTRANSFERASE"/>
    <property type="match status" value="1"/>
</dbReference>
<dbReference type="InterPro" id="IPR030391">
    <property type="entry name" value="MeTrfase_TrmA_CS"/>
</dbReference>
<evidence type="ECO:0000256" key="5">
    <source>
        <dbReference type="PROSITE-ProRule" id="PRU10015"/>
    </source>
</evidence>
<proteinExistence type="inferred from homology"/>
<dbReference type="GO" id="GO:0070041">
    <property type="term" value="F:rRNA (uridine-C5-)-methyltransferase activity"/>
    <property type="evidence" value="ECO:0007669"/>
    <property type="project" value="TreeGrafter"/>
</dbReference>
<dbReference type="InterPro" id="IPR002792">
    <property type="entry name" value="TRAM_dom"/>
</dbReference>
<keyword evidence="8" id="KW-1185">Reference proteome</keyword>
<dbReference type="PROSITE" id="PS01231">
    <property type="entry name" value="TRMA_2"/>
    <property type="match status" value="1"/>
</dbReference>
<organism evidence="7 8">
    <name type="scientific">Longibacter salinarum</name>
    <dbReference type="NCBI Taxonomy" id="1850348"/>
    <lineage>
        <taxon>Bacteria</taxon>
        <taxon>Pseudomonadati</taxon>
        <taxon>Rhodothermota</taxon>
        <taxon>Rhodothermia</taxon>
        <taxon>Rhodothermales</taxon>
        <taxon>Salisaetaceae</taxon>
        <taxon>Longibacter</taxon>
    </lineage>
</organism>
<feature type="binding site" evidence="4">
    <location>
        <position position="328"/>
    </location>
    <ligand>
        <name>S-adenosyl-L-methionine</name>
        <dbReference type="ChEBI" id="CHEBI:59789"/>
    </ligand>
</feature>
<dbReference type="SUPFAM" id="SSF50249">
    <property type="entry name" value="Nucleic acid-binding proteins"/>
    <property type="match status" value="1"/>
</dbReference>
<dbReference type="OrthoDB" id="9804590at2"/>
<dbReference type="NCBIfam" id="TIGR00479">
    <property type="entry name" value="rumA"/>
    <property type="match status" value="1"/>
</dbReference>
<feature type="binding site" evidence="4">
    <location>
        <position position="398"/>
    </location>
    <ligand>
        <name>S-adenosyl-L-methionine</name>
        <dbReference type="ChEBI" id="CHEBI:59789"/>
    </ligand>
</feature>
<feature type="domain" description="TRAM" evidence="6">
    <location>
        <begin position="3"/>
        <end position="61"/>
    </location>
</feature>
<dbReference type="Gene3D" id="2.40.50.140">
    <property type="entry name" value="Nucleic acid-binding proteins"/>
    <property type="match status" value="1"/>
</dbReference>
<name>A0A2A8CU74_9BACT</name>
<dbReference type="GO" id="GO:0070475">
    <property type="term" value="P:rRNA base methylation"/>
    <property type="evidence" value="ECO:0007669"/>
    <property type="project" value="TreeGrafter"/>
</dbReference>
<dbReference type="PANTHER" id="PTHR11061">
    <property type="entry name" value="RNA M5U METHYLTRANSFERASE"/>
    <property type="match status" value="1"/>
</dbReference>
<comment type="caution">
    <text evidence="7">The sequence shown here is derived from an EMBL/GenBank/DDBJ whole genome shotgun (WGS) entry which is preliminary data.</text>
</comment>
<feature type="binding site" evidence="4">
    <location>
        <position position="349"/>
    </location>
    <ligand>
        <name>S-adenosyl-L-methionine</name>
        <dbReference type="ChEBI" id="CHEBI:59789"/>
    </ligand>
</feature>
<keyword evidence="1 4" id="KW-0489">Methyltransferase</keyword>
<evidence type="ECO:0000313" key="7">
    <source>
        <dbReference type="EMBL" id="PEN11306.1"/>
    </source>
</evidence>
<feature type="binding site" evidence="4">
    <location>
        <position position="299"/>
    </location>
    <ligand>
        <name>S-adenosyl-L-methionine</name>
        <dbReference type="ChEBI" id="CHEBI:59789"/>
    </ligand>
</feature>
<dbReference type="SUPFAM" id="SSF53335">
    <property type="entry name" value="S-adenosyl-L-methionine-dependent methyltransferases"/>
    <property type="match status" value="1"/>
</dbReference>
<evidence type="ECO:0000256" key="1">
    <source>
        <dbReference type="ARBA" id="ARBA00022603"/>
    </source>
</evidence>
<dbReference type="InterPro" id="IPR012340">
    <property type="entry name" value="NA-bd_OB-fold"/>
</dbReference>
<dbReference type="RefSeq" id="WP_098078416.1">
    <property type="nucleotide sequence ID" value="NZ_PDEQ01000010.1"/>
</dbReference>
<evidence type="ECO:0000256" key="4">
    <source>
        <dbReference type="PROSITE-ProRule" id="PRU01024"/>
    </source>
</evidence>
<dbReference type="PROSITE" id="PS51687">
    <property type="entry name" value="SAM_MT_RNA_M5U"/>
    <property type="match status" value="1"/>
</dbReference>
<dbReference type="PROSITE" id="PS01230">
    <property type="entry name" value="TRMA_1"/>
    <property type="match status" value="1"/>
</dbReference>
<reference evidence="7 8" key="1">
    <citation type="submission" date="2017-10" db="EMBL/GenBank/DDBJ databases">
        <title>Draft genome of Longibacter Salinarum.</title>
        <authorList>
            <person name="Goh K.M."/>
            <person name="Shamsir M.S."/>
            <person name="Lim S.W."/>
        </authorList>
    </citation>
    <scope>NUCLEOTIDE SEQUENCE [LARGE SCALE GENOMIC DNA]</scope>
    <source>
        <strain evidence="7 8">KCTC 52045</strain>
    </source>
</reference>
<dbReference type="CDD" id="cd02440">
    <property type="entry name" value="AdoMet_MTases"/>
    <property type="match status" value="1"/>
</dbReference>
<feature type="active site" evidence="5">
    <location>
        <position position="425"/>
    </location>
</feature>
<keyword evidence="2 4" id="KW-0808">Transferase</keyword>
<evidence type="ECO:0000259" key="6">
    <source>
        <dbReference type="PROSITE" id="PS50926"/>
    </source>
</evidence>
<dbReference type="Proteomes" id="UP000220102">
    <property type="component" value="Unassembled WGS sequence"/>
</dbReference>
<gene>
    <name evidence="7" type="ORF">CRI94_16080</name>
</gene>
<dbReference type="Pfam" id="PF05958">
    <property type="entry name" value="tRNA_U5-meth_tr"/>
    <property type="match status" value="1"/>
</dbReference>
<comment type="similarity">
    <text evidence="4">Belongs to the class I-like SAM-binding methyltransferase superfamily. RNA M5U methyltransferase family.</text>
</comment>
<dbReference type="EMBL" id="PDEQ01000010">
    <property type="protein sequence ID" value="PEN11306.1"/>
    <property type="molecule type" value="Genomic_DNA"/>
</dbReference>
<dbReference type="Gene3D" id="2.40.50.1070">
    <property type="match status" value="1"/>
</dbReference>
<evidence type="ECO:0000313" key="8">
    <source>
        <dbReference type="Proteomes" id="UP000220102"/>
    </source>
</evidence>
<protein>
    <submittedName>
        <fullName evidence="7">23S rRNA (Uracil(1939)-C(5))-methyltransferase RlmD</fullName>
    </submittedName>
</protein>
<evidence type="ECO:0000256" key="3">
    <source>
        <dbReference type="ARBA" id="ARBA00022691"/>
    </source>
</evidence>
<keyword evidence="3 4" id="KW-0949">S-adenosyl-L-methionine</keyword>